<reference evidence="1" key="1">
    <citation type="journal article" date="2021" name="Proc. Natl. Acad. Sci. U.S.A.">
        <title>A Catalog of Tens of Thousands of Viruses from Human Metagenomes Reveals Hidden Associations with Chronic Diseases.</title>
        <authorList>
            <person name="Tisza M.J."/>
            <person name="Buck C.B."/>
        </authorList>
    </citation>
    <scope>NUCLEOTIDE SEQUENCE</scope>
    <source>
        <strain evidence="1">CtfAL26</strain>
    </source>
</reference>
<accession>A0A8S5PDL9</accession>
<evidence type="ECO:0000313" key="1">
    <source>
        <dbReference type="EMBL" id="DAE05066.1"/>
    </source>
</evidence>
<proteinExistence type="predicted"/>
<name>A0A8S5PDL9_9CAUD</name>
<dbReference type="EMBL" id="BK015402">
    <property type="protein sequence ID" value="DAE05066.1"/>
    <property type="molecule type" value="Genomic_DNA"/>
</dbReference>
<sequence length="57" mass="6322">MDWAQLTNLISNIGFPAVVCILLLKNNQEQANVIRDNTKVMQSLADKIDSILHKGGE</sequence>
<organism evidence="1">
    <name type="scientific">Podoviridae sp. ctfAL26</name>
    <dbReference type="NCBI Taxonomy" id="2825265"/>
    <lineage>
        <taxon>Viruses</taxon>
        <taxon>Duplodnaviria</taxon>
        <taxon>Heunggongvirae</taxon>
        <taxon>Uroviricota</taxon>
        <taxon>Caudoviricetes</taxon>
    </lineage>
</organism>
<protein>
    <submittedName>
        <fullName evidence="1">YvrJ protein family protein</fullName>
    </submittedName>
</protein>